<reference evidence="9" key="1">
    <citation type="journal article" date="2020" name="Stud. Mycol.">
        <title>101 Dothideomycetes genomes: a test case for predicting lifestyles and emergence of pathogens.</title>
        <authorList>
            <person name="Haridas S."/>
            <person name="Albert R."/>
            <person name="Binder M."/>
            <person name="Bloem J."/>
            <person name="Labutti K."/>
            <person name="Salamov A."/>
            <person name="Andreopoulos B."/>
            <person name="Baker S."/>
            <person name="Barry K."/>
            <person name="Bills G."/>
            <person name="Bluhm B."/>
            <person name="Cannon C."/>
            <person name="Castanera R."/>
            <person name="Culley D."/>
            <person name="Daum C."/>
            <person name="Ezra D."/>
            <person name="Gonzalez J."/>
            <person name="Henrissat B."/>
            <person name="Kuo A."/>
            <person name="Liang C."/>
            <person name="Lipzen A."/>
            <person name="Lutzoni F."/>
            <person name="Magnuson J."/>
            <person name="Mondo S."/>
            <person name="Nolan M."/>
            <person name="Ohm R."/>
            <person name="Pangilinan J."/>
            <person name="Park H.-J."/>
            <person name="Ramirez L."/>
            <person name="Alfaro M."/>
            <person name="Sun H."/>
            <person name="Tritt A."/>
            <person name="Yoshinaga Y."/>
            <person name="Zwiers L.-H."/>
            <person name="Turgeon B."/>
            <person name="Goodwin S."/>
            <person name="Spatafora J."/>
            <person name="Crous P."/>
            <person name="Grigoriev I."/>
        </authorList>
    </citation>
    <scope>NUCLEOTIDE SEQUENCE</scope>
    <source>
        <strain evidence="9">CBS 133067</strain>
    </source>
</reference>
<comment type="caution">
    <text evidence="9">The sequence shown here is derived from an EMBL/GenBank/DDBJ whole genome shotgun (WGS) entry which is preliminary data.</text>
</comment>
<evidence type="ECO:0000256" key="1">
    <source>
        <dbReference type="ARBA" id="ARBA00004141"/>
    </source>
</evidence>
<feature type="transmembrane region" description="Helical" evidence="7">
    <location>
        <begin position="190"/>
        <end position="210"/>
    </location>
</feature>
<evidence type="ECO:0000256" key="7">
    <source>
        <dbReference type="SAM" id="Phobius"/>
    </source>
</evidence>
<evidence type="ECO:0000256" key="2">
    <source>
        <dbReference type="ARBA" id="ARBA00007520"/>
    </source>
</evidence>
<dbReference type="PANTHER" id="PTHR23501:SF177">
    <property type="entry name" value="MAJOR FACILITATOR SUPERFAMILY (MFS) PROFILE DOMAIN-CONTAINING PROTEIN-RELATED"/>
    <property type="match status" value="1"/>
</dbReference>
<protein>
    <submittedName>
        <fullName evidence="9">MFS general substrate transporter</fullName>
    </submittedName>
</protein>
<feature type="domain" description="Major facilitator superfamily (MFS) profile" evidence="8">
    <location>
        <begin position="36"/>
        <end position="525"/>
    </location>
</feature>
<feature type="transmembrane region" description="Helical" evidence="7">
    <location>
        <begin position="395"/>
        <end position="416"/>
    </location>
</feature>
<gene>
    <name evidence="9" type="ORF">NA57DRAFT_33650</name>
</gene>
<dbReference type="FunFam" id="1.20.1250.20:FF:000489">
    <property type="entry name" value="MFS general substrate transporter"/>
    <property type="match status" value="1"/>
</dbReference>
<proteinExistence type="inferred from homology"/>
<dbReference type="Pfam" id="PF07690">
    <property type="entry name" value="MFS_1"/>
    <property type="match status" value="1"/>
</dbReference>
<dbReference type="GO" id="GO:0022857">
    <property type="term" value="F:transmembrane transporter activity"/>
    <property type="evidence" value="ECO:0007669"/>
    <property type="project" value="InterPro"/>
</dbReference>
<evidence type="ECO:0000313" key="10">
    <source>
        <dbReference type="Proteomes" id="UP000799772"/>
    </source>
</evidence>
<comment type="subcellular location">
    <subcellularLocation>
        <location evidence="1">Membrane</location>
        <topology evidence="1">Multi-pass membrane protein</topology>
    </subcellularLocation>
</comment>
<feature type="transmembrane region" description="Helical" evidence="7">
    <location>
        <begin position="101"/>
        <end position="121"/>
    </location>
</feature>
<evidence type="ECO:0000256" key="4">
    <source>
        <dbReference type="ARBA" id="ARBA00022692"/>
    </source>
</evidence>
<feature type="transmembrane region" description="Helical" evidence="7">
    <location>
        <begin position="159"/>
        <end position="178"/>
    </location>
</feature>
<dbReference type="SUPFAM" id="SSF103473">
    <property type="entry name" value="MFS general substrate transporter"/>
    <property type="match status" value="2"/>
</dbReference>
<dbReference type="InterPro" id="IPR011701">
    <property type="entry name" value="MFS"/>
</dbReference>
<feature type="transmembrane region" description="Helical" evidence="7">
    <location>
        <begin position="231"/>
        <end position="251"/>
    </location>
</feature>
<keyword evidence="4 7" id="KW-0812">Transmembrane</keyword>
<dbReference type="PANTHER" id="PTHR23501">
    <property type="entry name" value="MAJOR FACILITATOR SUPERFAMILY"/>
    <property type="match status" value="1"/>
</dbReference>
<dbReference type="AlphaFoldDB" id="A0A9P4IPR9"/>
<dbReference type="OrthoDB" id="10021397at2759"/>
<accession>A0A9P4IPR9</accession>
<feature type="transmembrane region" description="Helical" evidence="7">
    <location>
        <begin position="30"/>
        <end position="49"/>
    </location>
</feature>
<dbReference type="InterPro" id="IPR020846">
    <property type="entry name" value="MFS_dom"/>
</dbReference>
<dbReference type="FunFam" id="1.20.1720.10:FF:000012">
    <property type="entry name" value="MFS toxin efflux pump (AflT)"/>
    <property type="match status" value="1"/>
</dbReference>
<evidence type="ECO:0000256" key="3">
    <source>
        <dbReference type="ARBA" id="ARBA00022448"/>
    </source>
</evidence>
<evidence type="ECO:0000259" key="8">
    <source>
        <dbReference type="PROSITE" id="PS50850"/>
    </source>
</evidence>
<evidence type="ECO:0000256" key="6">
    <source>
        <dbReference type="ARBA" id="ARBA00023136"/>
    </source>
</evidence>
<dbReference type="GO" id="GO:0005886">
    <property type="term" value="C:plasma membrane"/>
    <property type="evidence" value="ECO:0007669"/>
    <property type="project" value="TreeGrafter"/>
</dbReference>
<feature type="transmembrane region" description="Helical" evidence="7">
    <location>
        <begin position="501"/>
        <end position="522"/>
    </location>
</feature>
<name>A0A9P4IPR9_9PEZI</name>
<keyword evidence="5 7" id="KW-1133">Transmembrane helix</keyword>
<feature type="transmembrane region" description="Helical" evidence="7">
    <location>
        <begin position="127"/>
        <end position="152"/>
    </location>
</feature>
<feature type="transmembrane region" description="Helical" evidence="7">
    <location>
        <begin position="428"/>
        <end position="451"/>
    </location>
</feature>
<feature type="transmembrane region" description="Helical" evidence="7">
    <location>
        <begin position="333"/>
        <end position="353"/>
    </location>
</feature>
<feature type="transmembrane region" description="Helical" evidence="7">
    <location>
        <begin position="299"/>
        <end position="321"/>
    </location>
</feature>
<dbReference type="InterPro" id="IPR036259">
    <property type="entry name" value="MFS_trans_sf"/>
</dbReference>
<dbReference type="EMBL" id="ML978122">
    <property type="protein sequence ID" value="KAF2103444.1"/>
    <property type="molecule type" value="Genomic_DNA"/>
</dbReference>
<organism evidence="9 10">
    <name type="scientific">Rhizodiscina lignyota</name>
    <dbReference type="NCBI Taxonomy" id="1504668"/>
    <lineage>
        <taxon>Eukaryota</taxon>
        <taxon>Fungi</taxon>
        <taxon>Dikarya</taxon>
        <taxon>Ascomycota</taxon>
        <taxon>Pezizomycotina</taxon>
        <taxon>Dothideomycetes</taxon>
        <taxon>Pleosporomycetidae</taxon>
        <taxon>Aulographales</taxon>
        <taxon>Rhizodiscinaceae</taxon>
        <taxon>Rhizodiscina</taxon>
    </lineage>
</organism>
<dbReference type="CDD" id="cd17502">
    <property type="entry name" value="MFS_Azr1_MDR_like"/>
    <property type="match status" value="1"/>
</dbReference>
<keyword evidence="3" id="KW-0813">Transport</keyword>
<dbReference type="PROSITE" id="PS50850">
    <property type="entry name" value="MFS"/>
    <property type="match status" value="1"/>
</dbReference>
<evidence type="ECO:0000313" key="9">
    <source>
        <dbReference type="EMBL" id="KAF2103444.1"/>
    </source>
</evidence>
<comment type="similarity">
    <text evidence="2">Belongs to the major facilitator superfamily. TCR/Tet family.</text>
</comment>
<sequence length="538" mass="57976">MAFDLEDKESSPSVKIAESEGAASIDYPHGARLAALVISLMLAMFLISLDNTILSTAIPKITDEFHDLTKVSWYGSAYFMTFGGRFQSVWGKFFKYFPLKLWFLVAMLVFEVGSLVCGVAQNPTTLIVGRAVAGFGGAGVVVGVFTILAFAAAPANRPALLGFTGATYGIAAVLGPLLGGAFTDKVTWRWCFYINLPIGGLAAIIVLLFFKTPAIARPVDATFKEKMLQMDFVGAALMMGLIVSYILAMQYGGQTHPWKSSTVIGLLVGSFVIFLFFIAWEFYQKERAMVVPRLFLKRYVWVGSIFMFFFGGAYFTILYYLPIYFQSVYNNSPIGSGVKMLALIIPLTITAILQGITLSKVGIVPLFWIIGGALGSIGCGLFYTMDAHTTTGKWIGYQIIVGFTSGYTFQVALSNGQVHASPEDMSQVTAIINFFLTVGASFFISAAQSAFNNQVVEALAKSLPNINPATALATGATQIRTAFTPTQVPFVVDAYMTGLKAVFAITITAYGVSTFIGAFGSWKKLHGDALKKASSGGA</sequence>
<dbReference type="Gene3D" id="1.20.1250.20">
    <property type="entry name" value="MFS general substrate transporter like domains"/>
    <property type="match status" value="2"/>
</dbReference>
<keyword evidence="6 7" id="KW-0472">Membrane</keyword>
<keyword evidence="10" id="KW-1185">Reference proteome</keyword>
<evidence type="ECO:0000256" key="5">
    <source>
        <dbReference type="ARBA" id="ARBA00022989"/>
    </source>
</evidence>
<dbReference type="Proteomes" id="UP000799772">
    <property type="component" value="Unassembled WGS sequence"/>
</dbReference>
<feature type="transmembrane region" description="Helical" evidence="7">
    <location>
        <begin position="263"/>
        <end position="283"/>
    </location>
</feature>
<feature type="transmembrane region" description="Helical" evidence="7">
    <location>
        <begin position="365"/>
        <end position="383"/>
    </location>
</feature>